<reference evidence="1 2" key="1">
    <citation type="submission" date="2021-06" db="EMBL/GenBank/DDBJ databases">
        <title>Caerostris extrusa draft genome.</title>
        <authorList>
            <person name="Kono N."/>
            <person name="Arakawa K."/>
        </authorList>
    </citation>
    <scope>NUCLEOTIDE SEQUENCE [LARGE SCALE GENOMIC DNA]</scope>
</reference>
<dbReference type="EMBL" id="BPLR01013470">
    <property type="protein sequence ID" value="GIY61451.1"/>
    <property type="molecule type" value="Genomic_DNA"/>
</dbReference>
<evidence type="ECO:0000313" key="2">
    <source>
        <dbReference type="Proteomes" id="UP001054945"/>
    </source>
</evidence>
<comment type="caution">
    <text evidence="1">The sequence shown here is derived from an EMBL/GenBank/DDBJ whole genome shotgun (WGS) entry which is preliminary data.</text>
</comment>
<sequence length="154" mass="17564">MIEYPSRMYNPYFKLLFLTVKQIYFHDCKKAQKQAFLQKNIVFHMCQLRPVIMTRGREPGAPSAFALDNHSILSRLINGSNDLPLSHWVLHLTSIELENTASIQGRPLRPKKTVPSGLTPFILSRLDLSAPRFSMCAAVDFFNLNTCSVSNQDH</sequence>
<protein>
    <submittedName>
        <fullName evidence="1">Uncharacterized protein</fullName>
    </submittedName>
</protein>
<dbReference type="Proteomes" id="UP001054945">
    <property type="component" value="Unassembled WGS sequence"/>
</dbReference>
<keyword evidence="2" id="KW-1185">Reference proteome</keyword>
<gene>
    <name evidence="1" type="ORF">CEXT_295971</name>
</gene>
<accession>A0AAV4UU56</accession>
<evidence type="ECO:0000313" key="1">
    <source>
        <dbReference type="EMBL" id="GIY61451.1"/>
    </source>
</evidence>
<proteinExistence type="predicted"/>
<name>A0AAV4UU56_CAEEX</name>
<organism evidence="1 2">
    <name type="scientific">Caerostris extrusa</name>
    <name type="common">Bark spider</name>
    <name type="synonym">Caerostris bankana</name>
    <dbReference type="NCBI Taxonomy" id="172846"/>
    <lineage>
        <taxon>Eukaryota</taxon>
        <taxon>Metazoa</taxon>
        <taxon>Ecdysozoa</taxon>
        <taxon>Arthropoda</taxon>
        <taxon>Chelicerata</taxon>
        <taxon>Arachnida</taxon>
        <taxon>Araneae</taxon>
        <taxon>Araneomorphae</taxon>
        <taxon>Entelegynae</taxon>
        <taxon>Araneoidea</taxon>
        <taxon>Araneidae</taxon>
        <taxon>Caerostris</taxon>
    </lineage>
</organism>
<dbReference type="AlphaFoldDB" id="A0AAV4UU56"/>